<comment type="similarity">
    <text evidence="1">Belongs to the 'phage' integrase family.</text>
</comment>
<name>A0A3M2M784_9ACTN</name>
<evidence type="ECO:0000313" key="7">
    <source>
        <dbReference type="EMBL" id="RMI44713.1"/>
    </source>
</evidence>
<evidence type="ECO:0000256" key="2">
    <source>
        <dbReference type="ARBA" id="ARBA00022908"/>
    </source>
</evidence>
<gene>
    <name evidence="7" type="ORF">EBO15_12230</name>
</gene>
<dbReference type="Proteomes" id="UP000282674">
    <property type="component" value="Unassembled WGS sequence"/>
</dbReference>
<keyword evidence="8" id="KW-1185">Reference proteome</keyword>
<evidence type="ECO:0000313" key="8">
    <source>
        <dbReference type="Proteomes" id="UP000282674"/>
    </source>
</evidence>
<dbReference type="GO" id="GO:0003677">
    <property type="term" value="F:DNA binding"/>
    <property type="evidence" value="ECO:0007669"/>
    <property type="project" value="UniProtKB-KW"/>
</dbReference>
<dbReference type="InterPro" id="IPR050090">
    <property type="entry name" value="Tyrosine_recombinase_XerCD"/>
</dbReference>
<dbReference type="InterPro" id="IPR002104">
    <property type="entry name" value="Integrase_catalytic"/>
</dbReference>
<dbReference type="PANTHER" id="PTHR30349">
    <property type="entry name" value="PHAGE INTEGRASE-RELATED"/>
    <property type="match status" value="1"/>
</dbReference>
<dbReference type="PANTHER" id="PTHR30349:SF64">
    <property type="entry name" value="PROPHAGE INTEGRASE INTD-RELATED"/>
    <property type="match status" value="1"/>
</dbReference>
<evidence type="ECO:0000256" key="5">
    <source>
        <dbReference type="SAM" id="MobiDB-lite"/>
    </source>
</evidence>
<dbReference type="Gene3D" id="1.10.150.130">
    <property type="match status" value="1"/>
</dbReference>
<dbReference type="GO" id="GO:0006310">
    <property type="term" value="P:DNA recombination"/>
    <property type="evidence" value="ECO:0007669"/>
    <property type="project" value="UniProtKB-KW"/>
</dbReference>
<dbReference type="InterPro" id="IPR010998">
    <property type="entry name" value="Integrase_recombinase_N"/>
</dbReference>
<dbReference type="OrthoDB" id="1822491at2"/>
<keyword evidence="3" id="KW-0238">DNA-binding</keyword>
<dbReference type="Gene3D" id="1.10.443.10">
    <property type="entry name" value="Intergrase catalytic core"/>
    <property type="match status" value="1"/>
</dbReference>
<dbReference type="InterPro" id="IPR004107">
    <property type="entry name" value="Integrase_SAM-like_N"/>
</dbReference>
<keyword evidence="4" id="KW-0233">DNA recombination</keyword>
<dbReference type="InterPro" id="IPR013762">
    <property type="entry name" value="Integrase-like_cat_sf"/>
</dbReference>
<feature type="compositionally biased region" description="Basic and acidic residues" evidence="5">
    <location>
        <begin position="1"/>
        <end position="20"/>
    </location>
</feature>
<dbReference type="InterPro" id="IPR011010">
    <property type="entry name" value="DNA_brk_join_enz"/>
</dbReference>
<keyword evidence="2" id="KW-0229">DNA integration</keyword>
<dbReference type="Pfam" id="PF14659">
    <property type="entry name" value="Phage_int_SAM_3"/>
    <property type="match status" value="1"/>
</dbReference>
<feature type="compositionally biased region" description="Basic and acidic residues" evidence="5">
    <location>
        <begin position="183"/>
        <end position="196"/>
    </location>
</feature>
<feature type="region of interest" description="Disordered" evidence="5">
    <location>
        <begin position="173"/>
        <end position="196"/>
    </location>
</feature>
<dbReference type="RefSeq" id="WP_122194464.1">
    <property type="nucleotide sequence ID" value="NZ_JBHSKC010000009.1"/>
</dbReference>
<sequence length="453" mass="50969">MARVKDLWFSEVRDPSDPTKKVKRKTKRHPDNGGSKEAKRWLAVWIGPDGKEATKAFLIKDRAKNYARDMESDVDRGEYIDPKAGRELFGPLARKYLRLRDVGATSRSKYERVIRLHISPTFDHRQVGSIKPSECGEWMRKLADTHGRSIQEQALTLLRGIFELAVADGLRKDNPAKSSVVPEPRDRDGGGEEREPWNSDRVWAVISVHPEPYRTIPTVSGGCGLREGEAFALALEDFDFEAGKVTIRRQITREGKTWVFKLPKGGKTRTVPLPNGVARAVKAYIDTYPPHAYTLPWLREDGKLEGEHTCALLFRWWGRDSRTNDQHIRASSYDQVVWKPALAAAGVIPEPEPGPRGGTYRRFTQGRHDATHALRHFYSATLQDAGVSLAGVMDFLGHSRKGRKGLPVTLNTYGHTTEVTFETARNAIDRTLFRLRAVQDHSRDGTGTEQAAS</sequence>
<dbReference type="PROSITE" id="PS51898">
    <property type="entry name" value="TYR_RECOMBINASE"/>
    <property type="match status" value="1"/>
</dbReference>
<dbReference type="GO" id="GO:0015074">
    <property type="term" value="P:DNA integration"/>
    <property type="evidence" value="ECO:0007669"/>
    <property type="project" value="UniProtKB-KW"/>
</dbReference>
<organism evidence="7 8">
    <name type="scientific">Actinomadura harenae</name>
    <dbReference type="NCBI Taxonomy" id="2483351"/>
    <lineage>
        <taxon>Bacteria</taxon>
        <taxon>Bacillati</taxon>
        <taxon>Actinomycetota</taxon>
        <taxon>Actinomycetes</taxon>
        <taxon>Streptosporangiales</taxon>
        <taxon>Thermomonosporaceae</taxon>
        <taxon>Actinomadura</taxon>
    </lineage>
</organism>
<protein>
    <recommendedName>
        <fullName evidence="6">Tyr recombinase domain-containing protein</fullName>
    </recommendedName>
</protein>
<evidence type="ECO:0000256" key="1">
    <source>
        <dbReference type="ARBA" id="ARBA00008857"/>
    </source>
</evidence>
<reference evidence="7 8" key="1">
    <citation type="submission" date="2018-10" db="EMBL/GenBank/DDBJ databases">
        <title>Isolation from soil.</title>
        <authorList>
            <person name="Hu J."/>
        </authorList>
    </citation>
    <scope>NUCLEOTIDE SEQUENCE [LARGE SCALE GENOMIC DNA]</scope>
    <source>
        <strain evidence="7 8">NEAU-Ht49</strain>
    </source>
</reference>
<evidence type="ECO:0000259" key="6">
    <source>
        <dbReference type="PROSITE" id="PS51898"/>
    </source>
</evidence>
<dbReference type="EMBL" id="RFFG01000017">
    <property type="protein sequence ID" value="RMI44713.1"/>
    <property type="molecule type" value="Genomic_DNA"/>
</dbReference>
<accession>A0A3M2M784</accession>
<feature type="region of interest" description="Disordered" evidence="5">
    <location>
        <begin position="1"/>
        <end position="37"/>
    </location>
</feature>
<comment type="caution">
    <text evidence="7">The sequence shown here is derived from an EMBL/GenBank/DDBJ whole genome shotgun (WGS) entry which is preliminary data.</text>
</comment>
<dbReference type="AlphaFoldDB" id="A0A3M2M784"/>
<dbReference type="SUPFAM" id="SSF56349">
    <property type="entry name" value="DNA breaking-rejoining enzymes"/>
    <property type="match status" value="1"/>
</dbReference>
<evidence type="ECO:0000256" key="3">
    <source>
        <dbReference type="ARBA" id="ARBA00023125"/>
    </source>
</evidence>
<proteinExistence type="inferred from homology"/>
<evidence type="ECO:0000256" key="4">
    <source>
        <dbReference type="ARBA" id="ARBA00023172"/>
    </source>
</evidence>
<feature type="domain" description="Tyr recombinase" evidence="6">
    <location>
        <begin position="192"/>
        <end position="429"/>
    </location>
</feature>